<feature type="transmembrane region" description="Helical" evidence="1">
    <location>
        <begin position="107"/>
        <end position="126"/>
    </location>
</feature>
<dbReference type="EMBL" id="HBHP01012159">
    <property type="protein sequence ID" value="CAD9759208.1"/>
    <property type="molecule type" value="Transcribed_RNA"/>
</dbReference>
<keyword evidence="1" id="KW-1133">Transmembrane helix</keyword>
<keyword evidence="1" id="KW-0812">Transmembrane</keyword>
<gene>
    <name evidence="3" type="ORF">LSP00402_LOCUS7551</name>
</gene>
<protein>
    <recommendedName>
        <fullName evidence="2">BAP29/BAP31 transmembrane domain-containing protein</fullName>
    </recommendedName>
</protein>
<feature type="domain" description="BAP29/BAP31 transmembrane" evidence="2">
    <location>
        <begin position="6"/>
        <end position="131"/>
    </location>
</feature>
<dbReference type="InterPro" id="IPR040463">
    <property type="entry name" value="BAP29/BAP31_N"/>
</dbReference>
<reference evidence="3" key="1">
    <citation type="submission" date="2021-01" db="EMBL/GenBank/DDBJ databases">
        <authorList>
            <person name="Corre E."/>
            <person name="Pelletier E."/>
            <person name="Niang G."/>
            <person name="Scheremetjew M."/>
            <person name="Finn R."/>
            <person name="Kale V."/>
            <person name="Holt S."/>
            <person name="Cochrane G."/>
            <person name="Meng A."/>
            <person name="Brown T."/>
            <person name="Cohen L."/>
        </authorList>
    </citation>
    <scope>NUCLEOTIDE SEQUENCE</scope>
    <source>
        <strain evidence="3">CCMP622</strain>
    </source>
</reference>
<accession>A0A7S2TME3</accession>
<evidence type="ECO:0000313" key="3">
    <source>
        <dbReference type="EMBL" id="CAD9759208.1"/>
    </source>
</evidence>
<keyword evidence="1" id="KW-0472">Membrane</keyword>
<name>A0A7S2TME3_9EUKA</name>
<proteinExistence type="predicted"/>
<evidence type="ECO:0000256" key="1">
    <source>
        <dbReference type="SAM" id="Phobius"/>
    </source>
</evidence>
<feature type="transmembrane region" description="Helical" evidence="1">
    <location>
        <begin position="7"/>
        <end position="28"/>
    </location>
</feature>
<evidence type="ECO:0000259" key="2">
    <source>
        <dbReference type="Pfam" id="PF05529"/>
    </source>
</evidence>
<organism evidence="3">
    <name type="scientific">Lotharella oceanica</name>
    <dbReference type="NCBI Taxonomy" id="641309"/>
    <lineage>
        <taxon>Eukaryota</taxon>
        <taxon>Sar</taxon>
        <taxon>Rhizaria</taxon>
        <taxon>Cercozoa</taxon>
        <taxon>Chlorarachniophyceae</taxon>
        <taxon>Lotharella</taxon>
    </lineage>
</organism>
<sequence>MAGLNTLMLYFMLTEAVLILVLLIPIRFLTRGPVKLMRWLVSGSPRQYTYGSLLVFFIVVIFNLYSALNRYRGMKLTRQQTGEAARADIFYKAQRSDEIFFRAQRDAYLNGITLYLYVVLVLLLWMHERNEAREQEHRRR</sequence>
<feature type="transmembrane region" description="Helical" evidence="1">
    <location>
        <begin position="48"/>
        <end position="68"/>
    </location>
</feature>
<dbReference type="AlphaFoldDB" id="A0A7S2TME3"/>
<dbReference type="Pfam" id="PF05529">
    <property type="entry name" value="Bap31"/>
    <property type="match status" value="1"/>
</dbReference>